<evidence type="ECO:0000313" key="3">
    <source>
        <dbReference type="Proteomes" id="UP000179807"/>
    </source>
</evidence>
<dbReference type="RefSeq" id="XP_068350560.1">
    <property type="nucleotide sequence ID" value="XM_068494854.1"/>
</dbReference>
<gene>
    <name evidence="2" type="ORF">TRFO_09408</name>
</gene>
<accession>A0A1J4JGJ4</accession>
<protein>
    <recommendedName>
        <fullName evidence="1">UBC core domain-containing protein</fullName>
    </recommendedName>
</protein>
<dbReference type="OrthoDB" id="9973183at2759"/>
<reference evidence="2" key="1">
    <citation type="submission" date="2016-10" db="EMBL/GenBank/DDBJ databases">
        <authorList>
            <person name="Benchimol M."/>
            <person name="Almeida L.G."/>
            <person name="Vasconcelos A.T."/>
            <person name="Perreira-Neves A."/>
            <person name="Rosa I.A."/>
            <person name="Tasca T."/>
            <person name="Bogo M.R."/>
            <person name="de Souza W."/>
        </authorList>
    </citation>
    <scope>NUCLEOTIDE SEQUENCE [LARGE SCALE GENOMIC DNA]</scope>
    <source>
        <strain evidence="2">K</strain>
    </source>
</reference>
<dbReference type="InterPro" id="IPR000608">
    <property type="entry name" value="UBC"/>
</dbReference>
<comment type="caution">
    <text evidence="2">The sequence shown here is derived from an EMBL/GenBank/DDBJ whole genome shotgun (WGS) entry which is preliminary data.</text>
</comment>
<dbReference type="InterPro" id="IPR050113">
    <property type="entry name" value="Ub_conjugating_enzyme"/>
</dbReference>
<feature type="domain" description="UBC core" evidence="1">
    <location>
        <begin position="837"/>
        <end position="993"/>
    </location>
</feature>
<dbReference type="PANTHER" id="PTHR24067">
    <property type="entry name" value="UBIQUITIN-CONJUGATING ENZYME E2"/>
    <property type="match status" value="1"/>
</dbReference>
<dbReference type="AlphaFoldDB" id="A0A1J4JGJ4"/>
<sequence length="1076" mass="124632">MYFNVGELKGEKINLTSLLSFHSLPFLKMSVTQSIEHRYVLDGEPDTIFLLVTPPNSTVQTFLDLVHEKHSTSCYQYIWYNNKFLDPNESVNFLHQNKDDFFFLTKEKISPSTQILDNVVKVFNESLADFKVSLPDNSEVNVPSDQNNEINDNINDFNNDSPNEPFNIKDFEIKTEKIKFPKAENGKHRFFCTITPDFMLNGVDVDLNLSYDPKQCKNYLLEFLKSYFNDNTNVHSHVQSNISLNLNNDNYDLLVYLPGGLPFIGGTLNDLFENGKFKVKNVIYGVLIRKIPEETLNKEYFDFWNVSNENRKQLISPLFDSTDRGVIDIACLLGYISFEGLKSRRLIKNLSCLTHFAPLMTSLQRIYDKNHVSGRDIATFCCSLHTYFQYMITGTIPPNKIFEYGIKCCNLIAHIKKIKYVPIQRTNIIQENTSPIMQTFIKLQYSNDIYFVQTDSCEYYSFEKLIKPEPQLIVHSFDFCDDFRPISTYPFPFSRGCQIIKGQNHAFLFIPPVVAKELQLQSKIDIINPLFGAIESKTIQDFITEQGIIKSMSNITQNHYNKNHNFITMIILDESLLMSNDLEGNPIQDESISSRSIIAHQYLLHFVSTYWEDLFNYGWMSFNDKITKNCSICSSFSDFERAINQFHAPEGPSCLWDAISEGADEIITFMANNHVDSKPLLESRILVISQGIDNNSQTKLHDLIQKLLKNHIHVDSLIVNTKSTDEGDLKKIVTLCHATNGVSFRPNTILEGFSLLETQKFINISSRKSPNYFLIPKDRSSSSNYLKKYPEKVTEDFLIKAFDYAEFNSKFQTFTVKRLATPRKPVNSNHHTPIRLGKINRILMELQTIIKIDNPSNKPLNQSDDDIIIHTNMCNLDFWIVFMRGPEKTPYENKWWNIHVTFPKSYPVDPPRFQFITIPFHLNVYSDGSICPYFINQSYHSSKHVIEILREIKELLIHPDASLIVRIQAFDNFRNNPDEYYRLAQESADNNIYDTISKFTEIYQYFDMDNDFPVEIGMNYDFTPVYKPLDRESPDVVKSSTGVFYKREELKQILKCSKNPICVVTGKPLTEKLEDI</sequence>
<dbReference type="InterPro" id="IPR036465">
    <property type="entry name" value="vWFA_dom_sf"/>
</dbReference>
<dbReference type="Gene3D" id="3.40.50.410">
    <property type="entry name" value="von Willebrand factor, type A domain"/>
    <property type="match status" value="1"/>
</dbReference>
<evidence type="ECO:0000313" key="2">
    <source>
        <dbReference type="EMBL" id="OHS97423.1"/>
    </source>
</evidence>
<dbReference type="InterPro" id="IPR016135">
    <property type="entry name" value="UBQ-conjugating_enzyme/RWD"/>
</dbReference>
<dbReference type="VEuPathDB" id="TrichDB:TRFO_09408"/>
<dbReference type="PROSITE" id="PS50127">
    <property type="entry name" value="UBC_2"/>
    <property type="match status" value="1"/>
</dbReference>
<dbReference type="CDD" id="cd00195">
    <property type="entry name" value="UBCc_UEV"/>
    <property type="match status" value="1"/>
</dbReference>
<dbReference type="GeneID" id="94829558"/>
<dbReference type="Proteomes" id="UP000179807">
    <property type="component" value="Unassembled WGS sequence"/>
</dbReference>
<dbReference type="SUPFAM" id="SSF53300">
    <property type="entry name" value="vWA-like"/>
    <property type="match status" value="1"/>
</dbReference>
<dbReference type="SMART" id="SM00212">
    <property type="entry name" value="UBCc"/>
    <property type="match status" value="1"/>
</dbReference>
<dbReference type="Gene3D" id="3.10.110.10">
    <property type="entry name" value="Ubiquitin Conjugating Enzyme"/>
    <property type="match status" value="1"/>
</dbReference>
<organism evidence="2 3">
    <name type="scientific">Tritrichomonas foetus</name>
    <dbReference type="NCBI Taxonomy" id="1144522"/>
    <lineage>
        <taxon>Eukaryota</taxon>
        <taxon>Metamonada</taxon>
        <taxon>Parabasalia</taxon>
        <taxon>Tritrichomonadida</taxon>
        <taxon>Tritrichomonadidae</taxon>
        <taxon>Tritrichomonas</taxon>
    </lineage>
</organism>
<keyword evidence="3" id="KW-1185">Reference proteome</keyword>
<dbReference type="Pfam" id="PF00179">
    <property type="entry name" value="UQ_con"/>
    <property type="match status" value="1"/>
</dbReference>
<dbReference type="EMBL" id="MLAK01001115">
    <property type="protein sequence ID" value="OHS97423.1"/>
    <property type="molecule type" value="Genomic_DNA"/>
</dbReference>
<name>A0A1J4JGJ4_9EUKA</name>
<dbReference type="SUPFAM" id="SSF54495">
    <property type="entry name" value="UBC-like"/>
    <property type="match status" value="1"/>
</dbReference>
<evidence type="ECO:0000259" key="1">
    <source>
        <dbReference type="PROSITE" id="PS50127"/>
    </source>
</evidence>
<proteinExistence type="predicted"/>